<dbReference type="Pfam" id="PF00520">
    <property type="entry name" value="Ion_trans"/>
    <property type="match status" value="1"/>
</dbReference>
<comment type="subcellular location">
    <subcellularLocation>
        <location evidence="1">Membrane</location>
        <topology evidence="1">Multi-pass membrane protein</topology>
    </subcellularLocation>
</comment>
<dbReference type="InterPro" id="IPR027359">
    <property type="entry name" value="Volt_channel_dom_sf"/>
</dbReference>
<dbReference type="InterPro" id="IPR005821">
    <property type="entry name" value="Ion_trans_dom"/>
</dbReference>
<feature type="compositionally biased region" description="Gly residues" evidence="5">
    <location>
        <begin position="582"/>
        <end position="591"/>
    </location>
</feature>
<organism evidence="8 9">
    <name type="scientific">Durusdinium trenchii</name>
    <dbReference type="NCBI Taxonomy" id="1381693"/>
    <lineage>
        <taxon>Eukaryota</taxon>
        <taxon>Sar</taxon>
        <taxon>Alveolata</taxon>
        <taxon>Dinophyceae</taxon>
        <taxon>Suessiales</taxon>
        <taxon>Symbiodiniaceae</taxon>
        <taxon>Durusdinium</taxon>
    </lineage>
</organism>
<dbReference type="SUPFAM" id="SSF81324">
    <property type="entry name" value="Voltage-gated potassium channels"/>
    <property type="match status" value="1"/>
</dbReference>
<evidence type="ECO:0000313" key="9">
    <source>
        <dbReference type="Proteomes" id="UP001642464"/>
    </source>
</evidence>
<keyword evidence="9" id="KW-1185">Reference proteome</keyword>
<proteinExistence type="predicted"/>
<dbReference type="InterPro" id="IPR043203">
    <property type="entry name" value="VGCC_Ca_Na"/>
</dbReference>
<accession>A0ABP0PUH0</accession>
<keyword evidence="2 6" id="KW-0812">Transmembrane</keyword>
<feature type="transmembrane region" description="Helical" evidence="6">
    <location>
        <begin position="395"/>
        <end position="416"/>
    </location>
</feature>
<evidence type="ECO:0000256" key="4">
    <source>
        <dbReference type="ARBA" id="ARBA00023136"/>
    </source>
</evidence>
<dbReference type="PANTHER" id="PTHR10037:SF62">
    <property type="entry name" value="SODIUM CHANNEL PROTEIN 60E"/>
    <property type="match status" value="1"/>
</dbReference>
<evidence type="ECO:0000256" key="5">
    <source>
        <dbReference type="SAM" id="MobiDB-lite"/>
    </source>
</evidence>
<keyword evidence="4 6" id="KW-0472">Membrane</keyword>
<protein>
    <recommendedName>
        <fullName evidence="7">Ion transport domain-containing protein</fullName>
    </recommendedName>
</protein>
<keyword evidence="3 6" id="KW-1133">Transmembrane helix</keyword>
<sequence length="626" mass="70087">MTAAVQLGEEEFHVSLSQQKQQLLRLCAEHQLAWQATLNQAFAKLERSSGTNKSAPGSPRGVAAKGDSQTALSSLISRQEAVTEKLESQERTIRWMIDALSEAQEEVEAELPSLLELKSFDVNELPPGHEQTWQRCTSKDSKESQLPASYTLEEFQLKQEAMTATGSLQRKRYSERRVEVQEKSGSSSIARQMDRVAGMIQHPLFESTMTIIVALNAVFIGIDTENSLQREGVRPIELQVTNMTFALIFLVELLLRITGTGRWFLCDENWMWNWLDVAIVFASLWDVTLDILQMCNLAGDAESIAGITGLKVFRFIRVTRILKTIQFVRILRFFMALRTLVTSIFSTVKSLVWALLLLGLIVYIFAVIFVQVVNDYMDSAHSVTEEVQSLSQRHFSSLTSCMLSLFMSIAGGVSWQEVLEPVKEVSTWWVFLFLFFISFTEFAVLNVVTGVFCQSAIESASHDQAHMMQSMMQNKETHLNKIKDLFAKMGAHESGMREHFHKPIGLPSSIRGALIMLFHIFSPKAMNIGTSCVDLLPCGGQQGVSDQVMQGHKKTHRKTPTGNDRSRPKLVLPSAEVQTGNVGDGSAGRGSGTKASVDSMRFSPRWDKGKVRDSGFCWEGMLIQCF</sequence>
<gene>
    <name evidence="8" type="ORF">SCF082_LOCUS37823</name>
</gene>
<dbReference type="Proteomes" id="UP001642464">
    <property type="component" value="Unassembled WGS sequence"/>
</dbReference>
<evidence type="ECO:0000313" key="8">
    <source>
        <dbReference type="EMBL" id="CAK9079252.1"/>
    </source>
</evidence>
<evidence type="ECO:0000256" key="3">
    <source>
        <dbReference type="ARBA" id="ARBA00022989"/>
    </source>
</evidence>
<name>A0ABP0PUH0_9DINO</name>
<feature type="domain" description="Ion transport" evidence="7">
    <location>
        <begin position="202"/>
        <end position="452"/>
    </location>
</feature>
<comment type="caution">
    <text evidence="8">The sequence shown here is derived from an EMBL/GenBank/DDBJ whole genome shotgun (WGS) entry which is preliminary data.</text>
</comment>
<reference evidence="8 9" key="1">
    <citation type="submission" date="2024-02" db="EMBL/GenBank/DDBJ databases">
        <authorList>
            <person name="Chen Y."/>
            <person name="Shah S."/>
            <person name="Dougan E. K."/>
            <person name="Thang M."/>
            <person name="Chan C."/>
        </authorList>
    </citation>
    <scope>NUCLEOTIDE SEQUENCE [LARGE SCALE GENOMIC DNA]</scope>
</reference>
<dbReference type="PANTHER" id="PTHR10037">
    <property type="entry name" value="VOLTAGE-GATED CATION CHANNEL CALCIUM AND SODIUM"/>
    <property type="match status" value="1"/>
</dbReference>
<feature type="transmembrane region" description="Helical" evidence="6">
    <location>
        <begin position="351"/>
        <end position="374"/>
    </location>
</feature>
<feature type="region of interest" description="Disordered" evidence="5">
    <location>
        <begin position="547"/>
        <end position="601"/>
    </location>
</feature>
<dbReference type="EMBL" id="CAXAMM010038585">
    <property type="protein sequence ID" value="CAK9079252.1"/>
    <property type="molecule type" value="Genomic_DNA"/>
</dbReference>
<feature type="region of interest" description="Disordered" evidence="5">
    <location>
        <begin position="48"/>
        <end position="69"/>
    </location>
</feature>
<feature type="transmembrane region" description="Helical" evidence="6">
    <location>
        <begin position="428"/>
        <end position="452"/>
    </location>
</feature>
<dbReference type="Gene3D" id="1.20.120.350">
    <property type="entry name" value="Voltage-gated potassium channels. Chain C"/>
    <property type="match status" value="1"/>
</dbReference>
<evidence type="ECO:0000259" key="7">
    <source>
        <dbReference type="Pfam" id="PF00520"/>
    </source>
</evidence>
<dbReference type="Gene3D" id="1.10.287.70">
    <property type="match status" value="1"/>
</dbReference>
<evidence type="ECO:0000256" key="6">
    <source>
        <dbReference type="SAM" id="Phobius"/>
    </source>
</evidence>
<evidence type="ECO:0000256" key="2">
    <source>
        <dbReference type="ARBA" id="ARBA00022692"/>
    </source>
</evidence>
<evidence type="ECO:0000256" key="1">
    <source>
        <dbReference type="ARBA" id="ARBA00004141"/>
    </source>
</evidence>